<dbReference type="FunFam" id="4.10.400.10:FF:000002">
    <property type="entry name" value="Low-density lipoprotein receptor-related protein 1"/>
    <property type="match status" value="2"/>
</dbReference>
<feature type="disulfide bond" evidence="16">
    <location>
        <begin position="467"/>
        <end position="479"/>
    </location>
</feature>
<evidence type="ECO:0000256" key="7">
    <source>
        <dbReference type="ARBA" id="ARBA00022729"/>
    </source>
</evidence>
<dbReference type="InterPro" id="IPR001881">
    <property type="entry name" value="EGF-like_Ca-bd_dom"/>
</dbReference>
<dbReference type="FunFam" id="4.10.400.10:FF:000011">
    <property type="entry name" value="Low-density lipoprotein receptor-related protein 1"/>
    <property type="match status" value="1"/>
</dbReference>
<feature type="disulfide bond" evidence="16">
    <location>
        <begin position="433"/>
        <end position="451"/>
    </location>
</feature>
<feature type="disulfide bond" evidence="16">
    <location>
        <begin position="300"/>
        <end position="312"/>
    </location>
</feature>
<feature type="disulfide bond" evidence="16">
    <location>
        <begin position="1222"/>
        <end position="1234"/>
    </location>
</feature>
<keyword evidence="12 15" id="KW-1015">Disulfide bond</keyword>
<feature type="disulfide bond" evidence="16">
    <location>
        <begin position="1157"/>
        <end position="1172"/>
    </location>
</feature>
<dbReference type="PANTHER" id="PTHR22722">
    <property type="entry name" value="LOW-DENSITY LIPOPROTEIN RECEPTOR-RELATED PROTEIN 2-RELATED"/>
    <property type="match status" value="1"/>
</dbReference>
<dbReference type="FunFam" id="2.120.10.30:FF:000008">
    <property type="entry name" value="Low-density lipoprotein receptor-related protein 4"/>
    <property type="match status" value="1"/>
</dbReference>
<dbReference type="InterPro" id="IPR049883">
    <property type="entry name" value="NOTCH1_EGF-like"/>
</dbReference>
<feature type="disulfide bond" evidence="16">
    <location>
        <begin position="385"/>
        <end position="397"/>
    </location>
</feature>
<comment type="subcellular location">
    <subcellularLocation>
        <location evidence="1">Cell membrane</location>
        <topology evidence="1">Single-pass type I membrane protein</topology>
    </subcellularLocation>
</comment>
<feature type="disulfide bond" evidence="16">
    <location>
        <begin position="1307"/>
        <end position="1319"/>
    </location>
</feature>
<feature type="disulfide bond" evidence="16">
    <location>
        <begin position="983"/>
        <end position="1001"/>
    </location>
</feature>
<comment type="caution">
    <text evidence="15">Lacks conserved residue(s) required for the propagation of feature annotation.</text>
</comment>
<evidence type="ECO:0000256" key="20">
    <source>
        <dbReference type="SAM" id="SignalP"/>
    </source>
</evidence>
<keyword evidence="7 20" id="KW-0732">Signal</keyword>
<feature type="disulfide bond" evidence="16">
    <location>
        <begin position="1229"/>
        <end position="1247"/>
    </location>
</feature>
<dbReference type="GeneID" id="100890076"/>
<feature type="disulfide bond" evidence="16">
    <location>
        <begin position="445"/>
        <end position="460"/>
    </location>
</feature>
<dbReference type="InterPro" id="IPR018097">
    <property type="entry name" value="EGF_Ca-bd_CS"/>
</dbReference>
<evidence type="ECO:0000256" key="9">
    <source>
        <dbReference type="ARBA" id="ARBA00022837"/>
    </source>
</evidence>
<feature type="disulfide bond" evidence="15">
    <location>
        <begin position="1800"/>
        <end position="1809"/>
    </location>
</feature>
<dbReference type="SUPFAM" id="SSF57424">
    <property type="entry name" value="LDL receptor-like module"/>
    <property type="match status" value="20"/>
</dbReference>
<evidence type="ECO:0000256" key="15">
    <source>
        <dbReference type="PROSITE-ProRule" id="PRU00076"/>
    </source>
</evidence>
<feature type="disulfide bond" evidence="16">
    <location>
        <begin position="1099"/>
        <end position="1111"/>
    </location>
</feature>
<dbReference type="Gene3D" id="2.10.25.10">
    <property type="entry name" value="Laminin"/>
    <property type="match status" value="6"/>
</dbReference>
<dbReference type="PROSITE" id="PS50026">
    <property type="entry name" value="EGF_3"/>
    <property type="match status" value="2"/>
</dbReference>
<evidence type="ECO:0000256" key="18">
    <source>
        <dbReference type="SAM" id="MobiDB-lite"/>
    </source>
</evidence>
<evidence type="ECO:0000313" key="22">
    <source>
        <dbReference type="EnsemblMetazoa" id="XP_030830689"/>
    </source>
</evidence>
<dbReference type="CDD" id="cd00054">
    <property type="entry name" value="EGF_CA"/>
    <property type="match status" value="1"/>
</dbReference>
<feature type="signal peptide" evidence="20">
    <location>
        <begin position="1"/>
        <end position="40"/>
    </location>
</feature>
<feature type="repeat" description="LDL-receptor class B" evidence="17">
    <location>
        <begin position="1627"/>
        <end position="1670"/>
    </location>
</feature>
<feature type="disulfide bond" evidence="16">
    <location>
        <begin position="1185"/>
        <end position="1203"/>
    </location>
</feature>
<dbReference type="InterPro" id="IPR011042">
    <property type="entry name" value="6-blade_b-propeller_TolB-like"/>
</dbReference>
<comment type="similarity">
    <text evidence="2">Belongs to the LDLR family.</text>
</comment>
<evidence type="ECO:0000256" key="8">
    <source>
        <dbReference type="ARBA" id="ARBA00022737"/>
    </source>
</evidence>
<dbReference type="SUPFAM" id="SSF57196">
    <property type="entry name" value="EGF/Laminin"/>
    <property type="match status" value="4"/>
</dbReference>
<evidence type="ECO:0000256" key="11">
    <source>
        <dbReference type="ARBA" id="ARBA00023136"/>
    </source>
</evidence>
<evidence type="ECO:0000256" key="12">
    <source>
        <dbReference type="ARBA" id="ARBA00023157"/>
    </source>
</evidence>
<feature type="disulfide bond" evidence="16">
    <location>
        <begin position="1326"/>
        <end position="1341"/>
    </location>
</feature>
<feature type="disulfide bond" evidence="16">
    <location>
        <begin position="486"/>
        <end position="501"/>
    </location>
</feature>
<feature type="disulfide bond" evidence="16">
    <location>
        <begin position="1079"/>
        <end position="1094"/>
    </location>
</feature>
<keyword evidence="9" id="KW-0106">Calcium</keyword>
<dbReference type="InterPro" id="IPR051221">
    <property type="entry name" value="LDLR-related"/>
</dbReference>
<dbReference type="FunFam" id="2.10.25.10:FF:000009">
    <property type="entry name" value="Low-density lipoprotein receptor isoform 1"/>
    <property type="match status" value="2"/>
</dbReference>
<dbReference type="InterPro" id="IPR000742">
    <property type="entry name" value="EGF"/>
</dbReference>
<dbReference type="InterPro" id="IPR000152">
    <property type="entry name" value="EGF-type_Asp/Asn_hydroxyl_site"/>
</dbReference>
<reference evidence="22" key="2">
    <citation type="submission" date="2021-01" db="UniProtKB">
        <authorList>
            <consortium name="EnsemblMetazoa"/>
        </authorList>
    </citation>
    <scope>IDENTIFICATION</scope>
</reference>
<feature type="chain" id="PRO_5029766396" description="EGF-like domain-containing protein" evidence="20">
    <location>
        <begin position="41"/>
        <end position="2014"/>
    </location>
</feature>
<dbReference type="SMART" id="SM00135">
    <property type="entry name" value="LY"/>
    <property type="match status" value="9"/>
</dbReference>
<feature type="disulfide bond" evidence="16">
    <location>
        <begin position="1024"/>
        <end position="1042"/>
    </location>
</feature>
<keyword evidence="6 19" id="KW-0812">Transmembrane</keyword>
<dbReference type="Proteomes" id="UP000007110">
    <property type="component" value="Unassembled WGS sequence"/>
</dbReference>
<feature type="domain" description="EGF-like" evidence="21">
    <location>
        <begin position="1780"/>
        <end position="1810"/>
    </location>
</feature>
<dbReference type="InterPro" id="IPR023415">
    <property type="entry name" value="LDLR_class-A_CS"/>
</dbReference>
<keyword evidence="14" id="KW-0325">Glycoprotein</keyword>
<feature type="disulfide bond" evidence="16">
    <location>
        <begin position="1017"/>
        <end position="1029"/>
    </location>
</feature>
<dbReference type="PROSITE" id="PS50068">
    <property type="entry name" value="LDLRA_2"/>
    <property type="match status" value="21"/>
</dbReference>
<dbReference type="InterPro" id="IPR000033">
    <property type="entry name" value="LDLR_classB_rpt"/>
</dbReference>
<dbReference type="Gene3D" id="2.120.10.30">
    <property type="entry name" value="TolB, C-terminal domain"/>
    <property type="match status" value="2"/>
</dbReference>
<dbReference type="FunFam" id="4.10.400.10:FF:000331">
    <property type="entry name" value="Uncharacterized protein"/>
    <property type="match status" value="1"/>
</dbReference>
<feature type="repeat" description="LDL-receptor class B" evidence="17">
    <location>
        <begin position="716"/>
        <end position="759"/>
    </location>
</feature>
<feature type="disulfide bond" evidence="16">
    <location>
        <begin position="181"/>
        <end position="199"/>
    </location>
</feature>
<dbReference type="OrthoDB" id="21182at2759"/>
<feature type="disulfide bond" evidence="16">
    <location>
        <begin position="1197"/>
        <end position="1212"/>
    </location>
</feature>
<dbReference type="Pfam" id="PF00058">
    <property type="entry name" value="Ldl_recept_b"/>
    <property type="match status" value="2"/>
</dbReference>
<evidence type="ECO:0000256" key="1">
    <source>
        <dbReference type="ARBA" id="ARBA00004251"/>
    </source>
</evidence>
<keyword evidence="11 19" id="KW-0472">Membrane</keyword>
<feature type="disulfide bond" evidence="16">
    <location>
        <begin position="1118"/>
        <end position="1133"/>
    </location>
</feature>
<keyword evidence="10 19" id="KW-1133">Transmembrane helix</keyword>
<evidence type="ECO:0000256" key="10">
    <source>
        <dbReference type="ARBA" id="ARBA00022989"/>
    </source>
</evidence>
<dbReference type="SMART" id="SM00179">
    <property type="entry name" value="EGF_CA"/>
    <property type="match status" value="3"/>
</dbReference>
<feature type="disulfide bond" evidence="16">
    <location>
        <begin position="174"/>
        <end position="186"/>
    </location>
</feature>
<dbReference type="SUPFAM" id="SSF57184">
    <property type="entry name" value="Growth factor receptor domain"/>
    <property type="match status" value="1"/>
</dbReference>
<feature type="disulfide bond" evidence="16">
    <location>
        <begin position="392"/>
        <end position="410"/>
    </location>
</feature>
<dbReference type="OMA" id="RYYIRRT"/>
<keyword evidence="5" id="KW-0254">Endocytosis</keyword>
<feature type="disulfide bond" evidence="16">
    <location>
        <begin position="1138"/>
        <end position="1150"/>
    </location>
</feature>
<dbReference type="SMART" id="SM00192">
    <property type="entry name" value="LDLa"/>
    <property type="match status" value="21"/>
</dbReference>
<feature type="disulfide bond" evidence="16">
    <location>
        <begin position="1106"/>
        <end position="1124"/>
    </location>
</feature>
<accession>A0A7M7N3D7</accession>
<feature type="repeat" description="LDL-receptor class B" evidence="17">
    <location>
        <begin position="760"/>
        <end position="804"/>
    </location>
</feature>
<feature type="disulfide bond" evidence="16">
    <location>
        <begin position="133"/>
        <end position="145"/>
    </location>
</feature>
<feature type="disulfide bond" evidence="16">
    <location>
        <begin position="937"/>
        <end position="949"/>
    </location>
</feature>
<feature type="disulfide bond" evidence="16">
    <location>
        <begin position="1145"/>
        <end position="1163"/>
    </location>
</feature>
<feature type="disulfide bond" evidence="16">
    <location>
        <begin position="944"/>
        <end position="962"/>
    </location>
</feature>
<dbReference type="KEGG" id="spu:100890076"/>
<evidence type="ECO:0000256" key="13">
    <source>
        <dbReference type="ARBA" id="ARBA00023170"/>
    </source>
</evidence>
<keyword evidence="23" id="KW-1185">Reference proteome</keyword>
<feature type="transmembrane region" description="Helical" evidence="19">
    <location>
        <begin position="1825"/>
        <end position="1846"/>
    </location>
</feature>
<evidence type="ECO:0000256" key="6">
    <source>
        <dbReference type="ARBA" id="ARBA00022692"/>
    </source>
</evidence>
<evidence type="ECO:0000256" key="3">
    <source>
        <dbReference type="ARBA" id="ARBA00022475"/>
    </source>
</evidence>
<evidence type="ECO:0000256" key="17">
    <source>
        <dbReference type="PROSITE-ProRule" id="PRU00461"/>
    </source>
</evidence>
<dbReference type="PROSITE" id="PS01187">
    <property type="entry name" value="EGF_CA"/>
    <property type="match status" value="2"/>
</dbReference>
<dbReference type="SMART" id="SM00181">
    <property type="entry name" value="EGF"/>
    <property type="match status" value="8"/>
</dbReference>
<name>A0A7M7N3D7_STRPU</name>
<evidence type="ECO:0000313" key="23">
    <source>
        <dbReference type="Proteomes" id="UP000007110"/>
    </source>
</evidence>
<keyword evidence="3" id="KW-1003">Cell membrane</keyword>
<dbReference type="Pfam" id="PF14670">
    <property type="entry name" value="FXa_inhibition"/>
    <property type="match status" value="1"/>
</dbReference>
<dbReference type="FunFam" id="4.10.400.10:FF:000005">
    <property type="entry name" value="low-density lipoprotein receptor-related protein 1B"/>
    <property type="match status" value="1"/>
</dbReference>
<dbReference type="InterPro" id="IPR036055">
    <property type="entry name" value="LDL_receptor-like_sf"/>
</dbReference>
<dbReference type="PROSITE" id="PS01186">
    <property type="entry name" value="EGF_2"/>
    <property type="match status" value="3"/>
</dbReference>
<evidence type="ECO:0000256" key="19">
    <source>
        <dbReference type="SAM" id="Phobius"/>
    </source>
</evidence>
<dbReference type="GO" id="GO:0005886">
    <property type="term" value="C:plasma membrane"/>
    <property type="evidence" value="ECO:0000318"/>
    <property type="project" value="GO_Central"/>
</dbReference>
<dbReference type="GO" id="GO:0006897">
    <property type="term" value="P:endocytosis"/>
    <property type="evidence" value="ECO:0007669"/>
    <property type="project" value="UniProtKB-KW"/>
</dbReference>
<dbReference type="Gene3D" id="4.10.400.10">
    <property type="entry name" value="Low-density Lipoprotein Receptor"/>
    <property type="match status" value="21"/>
</dbReference>
<dbReference type="Pfam" id="PF07645">
    <property type="entry name" value="EGF_CA"/>
    <property type="match status" value="3"/>
</dbReference>
<keyword evidence="13" id="KW-0675">Receptor</keyword>
<dbReference type="CDD" id="cd00112">
    <property type="entry name" value="LDLa"/>
    <property type="match status" value="20"/>
</dbReference>
<dbReference type="PROSITE" id="PS00010">
    <property type="entry name" value="ASX_HYDROXYL"/>
    <property type="match status" value="2"/>
</dbReference>
<dbReference type="PANTHER" id="PTHR22722:SF14">
    <property type="entry name" value="MEGALIN, ISOFORM A"/>
    <property type="match status" value="1"/>
</dbReference>
<dbReference type="RefSeq" id="XP_030830689.1">
    <property type="nucleotide sequence ID" value="XM_030974829.1"/>
</dbReference>
<dbReference type="PROSITE" id="PS51120">
    <property type="entry name" value="LDLRB"/>
    <property type="match status" value="5"/>
</dbReference>
<dbReference type="PROSITE" id="PS01209">
    <property type="entry name" value="LDLRA_1"/>
    <property type="match status" value="10"/>
</dbReference>
<dbReference type="InParanoid" id="A0A7M7N3D7"/>
<keyword evidence="8" id="KW-0677">Repeat</keyword>
<feature type="region of interest" description="Disordered" evidence="18">
    <location>
        <begin position="1973"/>
        <end position="2006"/>
    </location>
</feature>
<feature type="disulfide bond" evidence="16">
    <location>
        <begin position="140"/>
        <end position="158"/>
    </location>
</feature>
<feature type="disulfide bond" evidence="16">
    <location>
        <begin position="956"/>
        <end position="971"/>
    </location>
</feature>
<feature type="disulfide bond" evidence="16">
    <location>
        <begin position="1271"/>
        <end position="1289"/>
    </location>
</feature>
<protein>
    <recommendedName>
        <fullName evidence="21">EGF-like domain-containing protein</fullName>
    </recommendedName>
</protein>
<sequence>MYKTLCNSTPIGKLRMPRSHRNWTYIFAILTALAISLVSGQLPTCDNFNGGCSDICTPLSASGGVICSCTDNRTIANNDRVCVPPDATVCNGETQFTCANGEKCISLLQACDISADCPDASDEGTNYCYDHKCGVDQFTCANGRCIFSQFKCDFYDDCLDNSDEDQAICAFVTCAPGDFECANGFCISNTTVCNGFDECLDGQASDELGCPERSCPPGTVQCETSNICISPQWVCDGSNDCGDNSDEANILCEARTCAPDNFLCQSGKCIPGAWFCDGEADCPDRDDEVQDICTSPNFTCHSGLFTCDDGTCITEQWECDGIPECPDKSDEYRACPEYVCPENFYKCDQKKHLKNRCIPVSAVCDGEIDCAMGDDEFQNCTIRTCEPEEFACRNGLCIRDVFLCDHENDCGDQSDEGSACNYTRCDPDDEFTCNNGRCVMASWRCDEQNDCRDNSDETGCGDEQSTCAAGEYMCGDEECILQELVCNNEVDCSDGLDEYRCGVNECENNATGCQHDCVNTANSYYCTCDTGFRLNPDRRTCAEIDECSDMPELCSQVCENTVGSYLCKCVDGYTLETDGKSCKHNSGIDPLIIFSNSYYVRSLSLDGRDYNLIADDFQGAVALDFDYREGRLFVLDVFRAHIVRMWMNGTDREVIIDDFVNGGEGMSVDWVGRKLYWVDSVNDVMEVAELDGSQRKTLVYTGMDQPRAVVVNPKHGYVYWTDWGLDAHIGRVGMDGTDKTRIHDNKMVFPNGLTIDYAAERLYWCDAHLNHIGFSNLDGTNLHLVITRGTPLAHPFALSIFENYVYLTDWNHRTVHRVNKLTGRNGMDYLETLQLPMDIHIYHPLRQDQTLVNPCGNNNGGCSHMCLIAPGGQTFTCACPDSFVLDRDRVTCLVDCSSNQFACANQEKCIPLSWRCDTEADCTDGSDEPTDCPTRYCPDRTFQCDDTACVSSTELCNGEANCLDGSDEVHCNNTVCQPWEFRCRTGSCINHVLACNGEDDCPDSSDEVQDVCAERECSEGYFQCGTGYCIPQTWVCDLDNDCGDASDEPLRECQSQTTCPTGWFSCVSNYRCVPSWSLCNGYDDCRDNSDEEQCDTATCEVGEFQCTDGGCVPQRWVCDFDNDCGDNSDEQACTFRQCSESEFRCLSNKCIPSRFVCDFEEDCPGGEDEVACPERMCYFPTQFQCDSGHCIDEQFVCDGTSQCQDSSDEVNCPTRLPQGLYCYPNQFTCDDTVCLPLDWRCDGTDDCPDGSDETLSLCSSIPCDPEERWRCDNGFCIPRSGLCDGVDTCGDASDENNHDFCEEVRQCTTEEFKCINKNCIPQEYVCDLEDDCGDQSDEYGCYDSGSCAENNGGCQEQCNELDMGYYCSCADGHQLAEDRTGCEDIDECLDNPCQQQCSNTKGSYECTCSEGYVDDGVILRGQDCKAVGARPQFFFGEDDEVRYYDDATKNYGVLLTTQGIIRSLDYNFDRGVVYWIDPAIPGLMRAYIPTSDESAVPDELPLLNVYRPQELAVDWFGGNLYWTDLGEESEEGDNIEARRKKRDGHHPSLSISTATLDGRYRRALVEDGIEMPSALAVNPRMGILYWSDIGSTPKIEMVWMNGDGRQVLVDTSIEMPTGLAIDFANNDMVYWCDQSRNAIESMNWDGSNRKVLRAASTLNRPRQLDVFEANIFFTTAALGAEGEIRRLDKLGRGVSVTEIPNINEPSGLKLYQEQRYNLNDVVNRCEDSPCSHICFLIPVRDGSTRTRGFACGCPDGDSFQTGSSTICMSATVEPRPLPEPIPNCPCLNGGVCLDDGTCECRDGWTGENCAAQALKQEGLNAGATAGIAVGCAVVVLIVAIVVFVIIRKRTGIVKTPKREGHVTYRTGTNVELPFQEYEAPDQSSFENPIFANMNGNAEENIYMNDDDLAAEGYYDPNTGLEKPPLTSGPDDAVYLPEKMGIPEGGIDAYAIPPPPDDLPPPPPEFQFGGEGMNGDARMVPLPDMDLQTPPTSPTFSPTEGEGEQNTLVVCDYEC</sequence>
<feature type="disulfide bond" evidence="16">
    <location>
        <begin position="307"/>
        <end position="325"/>
    </location>
</feature>
<reference evidence="23" key="1">
    <citation type="submission" date="2015-02" db="EMBL/GenBank/DDBJ databases">
        <title>Genome sequencing for Strongylocentrotus purpuratus.</title>
        <authorList>
            <person name="Murali S."/>
            <person name="Liu Y."/>
            <person name="Vee V."/>
            <person name="English A."/>
            <person name="Wang M."/>
            <person name="Skinner E."/>
            <person name="Han Y."/>
            <person name="Muzny D.M."/>
            <person name="Worley K.C."/>
            <person name="Gibbs R.A."/>
        </authorList>
    </citation>
    <scope>NUCLEOTIDE SEQUENCE</scope>
</reference>
<feature type="disulfide bond" evidence="16">
    <location>
        <begin position="976"/>
        <end position="988"/>
    </location>
</feature>
<evidence type="ECO:0000256" key="4">
    <source>
        <dbReference type="ARBA" id="ARBA00022536"/>
    </source>
</evidence>
<dbReference type="PROSITE" id="PS00022">
    <property type="entry name" value="EGF_1"/>
    <property type="match status" value="1"/>
</dbReference>
<dbReference type="InterPro" id="IPR002172">
    <property type="entry name" value="LDrepeatLR_classA_rpt"/>
</dbReference>
<feature type="disulfide bond" evidence="16">
    <location>
        <begin position="257"/>
        <end position="269"/>
    </location>
</feature>
<evidence type="ECO:0000259" key="21">
    <source>
        <dbReference type="PROSITE" id="PS50026"/>
    </source>
</evidence>
<dbReference type="GO" id="GO:0005509">
    <property type="term" value="F:calcium ion binding"/>
    <property type="evidence" value="ECO:0007669"/>
    <property type="project" value="InterPro"/>
</dbReference>
<organism evidence="22 23">
    <name type="scientific">Strongylocentrotus purpuratus</name>
    <name type="common">Purple sea urchin</name>
    <dbReference type="NCBI Taxonomy" id="7668"/>
    <lineage>
        <taxon>Eukaryota</taxon>
        <taxon>Metazoa</taxon>
        <taxon>Echinodermata</taxon>
        <taxon>Eleutherozoa</taxon>
        <taxon>Echinozoa</taxon>
        <taxon>Echinoidea</taxon>
        <taxon>Euechinoidea</taxon>
        <taxon>Echinacea</taxon>
        <taxon>Camarodonta</taxon>
        <taxon>Echinidea</taxon>
        <taxon>Strongylocentrotidae</taxon>
        <taxon>Strongylocentrotus</taxon>
    </lineage>
</organism>
<evidence type="ECO:0000256" key="14">
    <source>
        <dbReference type="ARBA" id="ARBA00023180"/>
    </source>
</evidence>
<feature type="disulfide bond" evidence="16">
    <location>
        <begin position="474"/>
        <end position="492"/>
    </location>
</feature>
<dbReference type="Pfam" id="PF00057">
    <property type="entry name" value="Ldl_recept_a"/>
    <property type="match status" value="19"/>
</dbReference>
<dbReference type="InterPro" id="IPR009030">
    <property type="entry name" value="Growth_fac_rcpt_cys_sf"/>
</dbReference>
<proteinExistence type="inferred from homology"/>
<feature type="repeat" description="LDL-receptor class B" evidence="17">
    <location>
        <begin position="1582"/>
        <end position="1625"/>
    </location>
</feature>
<feature type="repeat" description="LDL-receptor class B" evidence="17">
    <location>
        <begin position="673"/>
        <end position="715"/>
    </location>
</feature>
<feature type="disulfide bond" evidence="16">
    <location>
        <begin position="1314"/>
        <end position="1332"/>
    </location>
</feature>
<dbReference type="SUPFAM" id="SSF63825">
    <property type="entry name" value="YWTD domain"/>
    <property type="match status" value="2"/>
</dbReference>
<dbReference type="PRINTS" id="PR00261">
    <property type="entry name" value="LDLRECEPTOR"/>
</dbReference>
<evidence type="ECO:0000256" key="16">
    <source>
        <dbReference type="PROSITE-ProRule" id="PRU00124"/>
    </source>
</evidence>
<evidence type="ECO:0000256" key="2">
    <source>
        <dbReference type="ARBA" id="ARBA00009939"/>
    </source>
</evidence>
<feature type="domain" description="EGF-like" evidence="21">
    <location>
        <begin position="1384"/>
        <end position="1418"/>
    </location>
</feature>
<evidence type="ECO:0000256" key="5">
    <source>
        <dbReference type="ARBA" id="ARBA00022583"/>
    </source>
</evidence>
<feature type="disulfide bond" evidence="16">
    <location>
        <begin position="264"/>
        <end position="282"/>
    </location>
</feature>
<keyword evidence="4 15" id="KW-0245">EGF-like domain</keyword>
<dbReference type="FunFam" id="2.120.10.30:FF:000241">
    <property type="entry name" value="Low-density lipoprotein receptor-related protein 6"/>
    <property type="match status" value="1"/>
</dbReference>
<dbReference type="EnsemblMetazoa" id="XM_030974829">
    <property type="protein sequence ID" value="XP_030830689"/>
    <property type="gene ID" value="LOC100890076"/>
</dbReference>